<dbReference type="EMBL" id="NIVC01000033">
    <property type="protein sequence ID" value="PAA93101.1"/>
    <property type="molecule type" value="Genomic_DNA"/>
</dbReference>
<organism evidence="9 10">
    <name type="scientific">Macrostomum lignano</name>
    <dbReference type="NCBI Taxonomy" id="282301"/>
    <lineage>
        <taxon>Eukaryota</taxon>
        <taxon>Metazoa</taxon>
        <taxon>Spiralia</taxon>
        <taxon>Lophotrochozoa</taxon>
        <taxon>Platyhelminthes</taxon>
        <taxon>Rhabditophora</taxon>
        <taxon>Macrostomorpha</taxon>
        <taxon>Macrostomida</taxon>
        <taxon>Macrostomidae</taxon>
        <taxon>Macrostomum</taxon>
    </lineage>
</organism>
<dbReference type="Gene3D" id="2.40.30.30">
    <property type="entry name" value="Riboflavin kinase-like"/>
    <property type="match status" value="1"/>
</dbReference>
<keyword evidence="6" id="KW-0547">Nucleotide-binding</keyword>
<dbReference type="InterPro" id="IPR023465">
    <property type="entry name" value="Riboflavin_kinase_dom_sf"/>
</dbReference>
<dbReference type="STRING" id="282301.A0A267H493"/>
<accession>A0A267H493</accession>
<evidence type="ECO:0000256" key="7">
    <source>
        <dbReference type="ARBA" id="ARBA00022840"/>
    </source>
</evidence>
<evidence type="ECO:0000256" key="6">
    <source>
        <dbReference type="ARBA" id="ARBA00022741"/>
    </source>
</evidence>
<dbReference type="GO" id="GO:0009231">
    <property type="term" value="P:riboflavin biosynthetic process"/>
    <property type="evidence" value="ECO:0007669"/>
    <property type="project" value="InterPro"/>
</dbReference>
<comment type="pathway">
    <text evidence="1">Cofactor biosynthesis; FMN biosynthesis; FMN from riboflavin (ATP route): step 1/1.</text>
</comment>
<dbReference type="PANTHER" id="PTHR22749">
    <property type="entry name" value="RIBOFLAVIN KINASE/FMN ADENYLYLTRANSFERASE"/>
    <property type="match status" value="1"/>
</dbReference>
<dbReference type="OrthoDB" id="410289at2759"/>
<evidence type="ECO:0000313" key="10">
    <source>
        <dbReference type="Proteomes" id="UP000215902"/>
    </source>
</evidence>
<proteinExistence type="predicted"/>
<dbReference type="GO" id="GO:0009398">
    <property type="term" value="P:FMN biosynthetic process"/>
    <property type="evidence" value="ECO:0007669"/>
    <property type="project" value="UniProtKB-UniPathway"/>
</dbReference>
<evidence type="ECO:0000256" key="2">
    <source>
        <dbReference type="ARBA" id="ARBA00012105"/>
    </source>
</evidence>
<dbReference type="UniPathway" id="UPA00276">
    <property type="reaction ID" value="UER00406"/>
</dbReference>
<dbReference type="SUPFAM" id="SSF82114">
    <property type="entry name" value="Riboflavin kinase-like"/>
    <property type="match status" value="1"/>
</dbReference>
<keyword evidence="4" id="KW-0288">FMN</keyword>
<dbReference type="Pfam" id="PF01687">
    <property type="entry name" value="Flavokinase"/>
    <property type="match status" value="1"/>
</dbReference>
<evidence type="ECO:0000256" key="4">
    <source>
        <dbReference type="ARBA" id="ARBA00022643"/>
    </source>
</evidence>
<dbReference type="GO" id="GO:0005524">
    <property type="term" value="F:ATP binding"/>
    <property type="evidence" value="ECO:0007669"/>
    <property type="project" value="UniProtKB-KW"/>
</dbReference>
<dbReference type="AlphaFoldDB" id="A0A267H493"/>
<keyword evidence="3" id="KW-0285">Flavoprotein</keyword>
<keyword evidence="5" id="KW-0808">Transferase</keyword>
<evidence type="ECO:0000259" key="8">
    <source>
        <dbReference type="SMART" id="SM00904"/>
    </source>
</evidence>
<dbReference type="InterPro" id="IPR015865">
    <property type="entry name" value="Riboflavin_kinase_bac/euk"/>
</dbReference>
<comment type="caution">
    <text evidence="9">The sequence shown here is derived from an EMBL/GenBank/DDBJ whole genome shotgun (WGS) entry which is preliminary data.</text>
</comment>
<evidence type="ECO:0000256" key="3">
    <source>
        <dbReference type="ARBA" id="ARBA00022630"/>
    </source>
</evidence>
<dbReference type="Proteomes" id="UP000215902">
    <property type="component" value="Unassembled WGS sequence"/>
</dbReference>
<dbReference type="PANTHER" id="PTHR22749:SF6">
    <property type="entry name" value="RIBOFLAVIN KINASE"/>
    <property type="match status" value="1"/>
</dbReference>
<keyword evidence="10" id="KW-1185">Reference proteome</keyword>
<keyword evidence="7" id="KW-0067">ATP-binding</keyword>
<name>A0A267H493_9PLAT</name>
<feature type="domain" description="Riboflavin kinase" evidence="8">
    <location>
        <begin position="27"/>
        <end position="168"/>
    </location>
</feature>
<dbReference type="InterPro" id="IPR023468">
    <property type="entry name" value="Riboflavin_kinase"/>
</dbReference>
<dbReference type="EC" id="2.7.1.26" evidence="2"/>
<dbReference type="SMART" id="SM00904">
    <property type="entry name" value="Flavokinase"/>
    <property type="match status" value="1"/>
</dbReference>
<feature type="non-terminal residue" evidence="9">
    <location>
        <position position="1"/>
    </location>
</feature>
<sequence>PAPLGGGRSWQQQLHSGQRALPQPALLLGPVTRGFQRGRRLGFPTANLASDALVDADRLPSYGVYCGRAVLLDEAAAEAGSLRSYRLTGPSLPAILSWGSNPQFGLDKALFEVHIIHWPASQPAEFYGRTLACLVTHYLRDEARFPGGIDQLTEAIRLDLLVAKALLGPLADAQDRQLKDRLVRLETAAASKL</sequence>
<gene>
    <name evidence="9" type="ORF">BOX15_Mlig004108g1</name>
</gene>
<reference evidence="9 10" key="1">
    <citation type="submission" date="2017-06" db="EMBL/GenBank/DDBJ databases">
        <title>A platform for efficient transgenesis in Macrostomum lignano, a flatworm model organism for stem cell research.</title>
        <authorList>
            <person name="Berezikov E."/>
        </authorList>
    </citation>
    <scope>NUCLEOTIDE SEQUENCE [LARGE SCALE GENOMIC DNA]</scope>
    <source>
        <strain evidence="9">DV1</strain>
        <tissue evidence="9">Whole organism</tissue>
    </source>
</reference>
<protein>
    <recommendedName>
        <fullName evidence="2">riboflavin kinase</fullName>
        <ecNumber evidence="2">2.7.1.26</ecNumber>
    </recommendedName>
</protein>
<evidence type="ECO:0000313" key="9">
    <source>
        <dbReference type="EMBL" id="PAA93101.1"/>
    </source>
</evidence>
<evidence type="ECO:0000256" key="5">
    <source>
        <dbReference type="ARBA" id="ARBA00022679"/>
    </source>
</evidence>
<evidence type="ECO:0000256" key="1">
    <source>
        <dbReference type="ARBA" id="ARBA00005201"/>
    </source>
</evidence>
<dbReference type="GO" id="GO:0008531">
    <property type="term" value="F:riboflavin kinase activity"/>
    <property type="evidence" value="ECO:0007669"/>
    <property type="project" value="UniProtKB-EC"/>
</dbReference>